<comment type="caution">
    <text evidence="2">The sequence shown here is derived from an EMBL/GenBank/DDBJ whole genome shotgun (WGS) entry which is preliminary data.</text>
</comment>
<proteinExistence type="predicted"/>
<dbReference type="EMBL" id="CAJNOM010003093">
    <property type="protein sequence ID" value="CAF1641565.1"/>
    <property type="molecule type" value="Genomic_DNA"/>
</dbReference>
<evidence type="ECO:0000313" key="3">
    <source>
        <dbReference type="Proteomes" id="UP000663832"/>
    </source>
</evidence>
<organism evidence="2 3">
    <name type="scientific">Adineta steineri</name>
    <dbReference type="NCBI Taxonomy" id="433720"/>
    <lineage>
        <taxon>Eukaryota</taxon>
        <taxon>Metazoa</taxon>
        <taxon>Spiralia</taxon>
        <taxon>Gnathifera</taxon>
        <taxon>Rotifera</taxon>
        <taxon>Eurotatoria</taxon>
        <taxon>Bdelloidea</taxon>
        <taxon>Adinetida</taxon>
        <taxon>Adinetidae</taxon>
        <taxon>Adineta</taxon>
    </lineage>
</organism>
<keyword evidence="3" id="KW-1185">Reference proteome</keyword>
<dbReference type="EMBL" id="CAJNOI010002766">
    <property type="protein sequence ID" value="CAF1491294.1"/>
    <property type="molecule type" value="Genomic_DNA"/>
</dbReference>
<accession>A0A816E1C9</accession>
<gene>
    <name evidence="1" type="ORF">BJG266_LOCUS42625</name>
    <name evidence="2" type="ORF">QVE165_LOCUS59511</name>
</gene>
<name>A0A816E1C9_9BILA</name>
<reference evidence="2" key="1">
    <citation type="submission" date="2021-02" db="EMBL/GenBank/DDBJ databases">
        <authorList>
            <person name="Nowell W R."/>
        </authorList>
    </citation>
    <scope>NUCLEOTIDE SEQUENCE</scope>
</reference>
<dbReference type="AlphaFoldDB" id="A0A816E1C9"/>
<dbReference type="Proteomes" id="UP000663877">
    <property type="component" value="Unassembled WGS sequence"/>
</dbReference>
<sequence>MESELEHTEAVFVLEEDISKVDYQHRFSNGDDVIFQLADEIYRCYQQEAKKYSISGDLKTAEIKRNVSNKIHEELGKVYSSALRMIAPSQHPLMHKKTCPTQITNK</sequence>
<evidence type="ECO:0000313" key="2">
    <source>
        <dbReference type="EMBL" id="CAF1641565.1"/>
    </source>
</evidence>
<evidence type="ECO:0000313" key="1">
    <source>
        <dbReference type="EMBL" id="CAF1491294.1"/>
    </source>
</evidence>
<protein>
    <submittedName>
        <fullName evidence="2">Uncharacterized protein</fullName>
    </submittedName>
</protein>
<dbReference type="Proteomes" id="UP000663832">
    <property type="component" value="Unassembled WGS sequence"/>
</dbReference>